<gene>
    <name evidence="2" type="ORF">CRECT_1336</name>
</gene>
<reference evidence="2 3" key="1">
    <citation type="submission" date="2016-07" db="EMBL/GenBank/DDBJ databases">
        <title>Comparative genomics of the Campylobacter concisus group.</title>
        <authorList>
            <person name="Miller W.G."/>
            <person name="Yee E."/>
            <person name="Chapman M.H."/>
            <person name="Huynh S."/>
            <person name="Bono J.L."/>
            <person name="On S.L.W."/>
            <person name="StLeger J."/>
            <person name="Foster G."/>
            <person name="Parker C.T."/>
        </authorList>
    </citation>
    <scope>NUCLEOTIDE SEQUENCE [LARGE SCALE GENOMIC DNA]</scope>
    <source>
        <strain evidence="2 3">ATCC 33238</strain>
    </source>
</reference>
<evidence type="ECO:0000313" key="3">
    <source>
        <dbReference type="Proteomes" id="UP000502377"/>
    </source>
</evidence>
<sequence length="131" mass="14673">MIKTILSAVASFAGGNKIWLAIVCALVGIIIGSCVFFKISNDAMIEKISDLNIKLASEKISRDIEKSNLKACGDKLEAQNAKFKELETKMPDAASVKEKIVTRFKRIKEPLNNECQSKLRYYEELINEMSK</sequence>
<dbReference type="AlphaFoldDB" id="A0A6G5QMT3"/>
<keyword evidence="1" id="KW-0472">Membrane</keyword>
<dbReference type="EMBL" id="CP012543">
    <property type="protein sequence ID" value="QCD46990.1"/>
    <property type="molecule type" value="Genomic_DNA"/>
</dbReference>
<dbReference type="KEGG" id="crx:CRECT_1336"/>
<keyword evidence="1" id="KW-0812">Transmembrane</keyword>
<organism evidence="2 3">
    <name type="scientific">Campylobacter rectus</name>
    <name type="common">Wolinella recta</name>
    <dbReference type="NCBI Taxonomy" id="203"/>
    <lineage>
        <taxon>Bacteria</taxon>
        <taxon>Pseudomonadati</taxon>
        <taxon>Campylobacterota</taxon>
        <taxon>Epsilonproteobacteria</taxon>
        <taxon>Campylobacterales</taxon>
        <taxon>Campylobacteraceae</taxon>
        <taxon>Campylobacter</taxon>
    </lineage>
</organism>
<protein>
    <submittedName>
        <fullName evidence="2">Uncharacterized protein</fullName>
    </submittedName>
</protein>
<accession>A0A6G5QMT3</accession>
<feature type="transmembrane region" description="Helical" evidence="1">
    <location>
        <begin position="18"/>
        <end position="37"/>
    </location>
</feature>
<keyword evidence="1" id="KW-1133">Transmembrane helix</keyword>
<dbReference type="PROSITE" id="PS51257">
    <property type="entry name" value="PROKAR_LIPOPROTEIN"/>
    <property type="match status" value="1"/>
</dbReference>
<proteinExistence type="predicted"/>
<evidence type="ECO:0000256" key="1">
    <source>
        <dbReference type="SAM" id="Phobius"/>
    </source>
</evidence>
<dbReference type="Proteomes" id="UP000502377">
    <property type="component" value="Chromosome"/>
</dbReference>
<name>A0A6G5QMT3_CAMRE</name>
<evidence type="ECO:0000313" key="2">
    <source>
        <dbReference type="EMBL" id="QCD46990.1"/>
    </source>
</evidence>
<dbReference type="RefSeq" id="WP_002944578.1">
    <property type="nucleotide sequence ID" value="NZ_CP012543.1"/>
</dbReference>